<dbReference type="GO" id="GO:0008270">
    <property type="term" value="F:zinc ion binding"/>
    <property type="evidence" value="ECO:0007669"/>
    <property type="project" value="UniProtKB-KW"/>
</dbReference>
<accession>E2B949</accession>
<gene>
    <name evidence="3" type="ORF">EAI_08517</name>
</gene>
<dbReference type="AlphaFoldDB" id="E2B949"/>
<dbReference type="SMART" id="SM00343">
    <property type="entry name" value="ZnF_C2HC"/>
    <property type="match status" value="2"/>
</dbReference>
<protein>
    <recommendedName>
        <fullName evidence="2">CCHC-type domain-containing protein</fullName>
    </recommendedName>
</protein>
<dbReference type="OrthoDB" id="7554612at2759"/>
<reference evidence="3 4" key="1">
    <citation type="journal article" date="2010" name="Science">
        <title>Genomic comparison of the ants Camponotus floridanus and Harpegnathos saltator.</title>
        <authorList>
            <person name="Bonasio R."/>
            <person name="Zhang G."/>
            <person name="Ye C."/>
            <person name="Mutti N.S."/>
            <person name="Fang X."/>
            <person name="Qin N."/>
            <person name="Donahue G."/>
            <person name="Yang P."/>
            <person name="Li Q."/>
            <person name="Li C."/>
            <person name="Zhang P."/>
            <person name="Huang Z."/>
            <person name="Berger S.L."/>
            <person name="Reinberg D."/>
            <person name="Wang J."/>
            <person name="Liebig J."/>
        </authorList>
    </citation>
    <scope>NUCLEOTIDE SEQUENCE [LARGE SCALE GENOMIC DNA]</scope>
    <source>
        <strain evidence="3 4">R22 G/1</strain>
    </source>
</reference>
<keyword evidence="1" id="KW-0479">Metal-binding</keyword>
<dbReference type="Proteomes" id="UP000008237">
    <property type="component" value="Unassembled WGS sequence"/>
</dbReference>
<evidence type="ECO:0000259" key="2">
    <source>
        <dbReference type="PROSITE" id="PS50158"/>
    </source>
</evidence>
<dbReference type="InterPro" id="IPR036875">
    <property type="entry name" value="Znf_CCHC_sf"/>
</dbReference>
<sequence>GDLLVRVKNQGPGGEKAKRLAAPLKEALPGVVVNRPTLKGEVRLGGVNEAASPKEVKMTLAGSLRCRPEDITLGLLRWGARGKGTVWARLPLAAAVVAARVGGFTLGWSVVSVVLLAARPSQCFRCWGLRHTRAGCTAAIDRSSFCFRCGRSGHTARTCLARPECAVCRERGGGTG</sequence>
<feature type="domain" description="CCHC-type" evidence="2">
    <location>
        <begin position="146"/>
        <end position="159"/>
    </location>
</feature>
<keyword evidence="1" id="KW-0862">Zinc</keyword>
<evidence type="ECO:0000256" key="1">
    <source>
        <dbReference type="PROSITE-ProRule" id="PRU00047"/>
    </source>
</evidence>
<feature type="non-terminal residue" evidence="3">
    <location>
        <position position="1"/>
    </location>
</feature>
<dbReference type="InterPro" id="IPR001878">
    <property type="entry name" value="Znf_CCHC"/>
</dbReference>
<dbReference type="InParanoid" id="E2B949"/>
<dbReference type="PROSITE" id="PS50158">
    <property type="entry name" value="ZF_CCHC"/>
    <property type="match status" value="1"/>
</dbReference>
<dbReference type="Gene3D" id="4.10.60.10">
    <property type="entry name" value="Zinc finger, CCHC-type"/>
    <property type="match status" value="1"/>
</dbReference>
<keyword evidence="4" id="KW-1185">Reference proteome</keyword>
<evidence type="ECO:0000313" key="3">
    <source>
        <dbReference type="EMBL" id="EFN87781.1"/>
    </source>
</evidence>
<dbReference type="SUPFAM" id="SSF57756">
    <property type="entry name" value="Retrovirus zinc finger-like domains"/>
    <property type="match status" value="1"/>
</dbReference>
<dbReference type="GO" id="GO:0003676">
    <property type="term" value="F:nucleic acid binding"/>
    <property type="evidence" value="ECO:0007669"/>
    <property type="project" value="InterPro"/>
</dbReference>
<organism evidence="4">
    <name type="scientific">Harpegnathos saltator</name>
    <name type="common">Jerdon's jumping ant</name>
    <dbReference type="NCBI Taxonomy" id="610380"/>
    <lineage>
        <taxon>Eukaryota</taxon>
        <taxon>Metazoa</taxon>
        <taxon>Ecdysozoa</taxon>
        <taxon>Arthropoda</taxon>
        <taxon>Hexapoda</taxon>
        <taxon>Insecta</taxon>
        <taxon>Pterygota</taxon>
        <taxon>Neoptera</taxon>
        <taxon>Endopterygota</taxon>
        <taxon>Hymenoptera</taxon>
        <taxon>Apocrita</taxon>
        <taxon>Aculeata</taxon>
        <taxon>Formicoidea</taxon>
        <taxon>Formicidae</taxon>
        <taxon>Ponerinae</taxon>
        <taxon>Ponerini</taxon>
        <taxon>Harpegnathos</taxon>
    </lineage>
</organism>
<evidence type="ECO:0000313" key="4">
    <source>
        <dbReference type="Proteomes" id="UP000008237"/>
    </source>
</evidence>
<name>E2B949_HARSA</name>
<feature type="non-terminal residue" evidence="3">
    <location>
        <position position="176"/>
    </location>
</feature>
<dbReference type="EMBL" id="GL446438">
    <property type="protein sequence ID" value="EFN87781.1"/>
    <property type="molecule type" value="Genomic_DNA"/>
</dbReference>
<proteinExistence type="predicted"/>
<keyword evidence="1" id="KW-0863">Zinc-finger</keyword>